<keyword evidence="4" id="KW-1185">Reference proteome</keyword>
<gene>
    <name evidence="3" type="ORF">AB2L28_10645</name>
</gene>
<sequence>MHLVALERVEADAECIRGLLRLTVDTKPPTVVALPPVRGSRCCEPRCPMGVWSEQHQALPTRAKLTTRAVEWAIQTLRWDYSTVSALARQLGVDWHTLMNAIRARATDHLDDEPTRTARLGRGRHPRRR</sequence>
<dbReference type="Proteomes" id="UP001566476">
    <property type="component" value="Unassembled WGS sequence"/>
</dbReference>
<organism evidence="3 4">
    <name type="scientific">Kineococcus mangrovi</name>
    <dbReference type="NCBI Taxonomy" id="1660183"/>
    <lineage>
        <taxon>Bacteria</taxon>
        <taxon>Bacillati</taxon>
        <taxon>Actinomycetota</taxon>
        <taxon>Actinomycetes</taxon>
        <taxon>Kineosporiales</taxon>
        <taxon>Kineosporiaceae</taxon>
        <taxon>Kineococcus</taxon>
    </lineage>
</organism>
<feature type="region of interest" description="Disordered" evidence="1">
    <location>
        <begin position="109"/>
        <end position="129"/>
    </location>
</feature>
<feature type="compositionally biased region" description="Basic residues" evidence="1">
    <location>
        <begin position="119"/>
        <end position="129"/>
    </location>
</feature>
<feature type="domain" description="Transposase IS204/IS1001/IS1096/IS1165 helix-turn-helix" evidence="2">
    <location>
        <begin position="55"/>
        <end position="105"/>
    </location>
</feature>
<evidence type="ECO:0000313" key="4">
    <source>
        <dbReference type="Proteomes" id="UP001566476"/>
    </source>
</evidence>
<evidence type="ECO:0000256" key="1">
    <source>
        <dbReference type="SAM" id="MobiDB-lite"/>
    </source>
</evidence>
<proteinExistence type="predicted"/>
<dbReference type="InterPro" id="IPR032877">
    <property type="entry name" value="Transposase_HTH"/>
</dbReference>
<protein>
    <submittedName>
        <fullName evidence="3">Helix-turn-helix domain-containing protein</fullName>
    </submittedName>
</protein>
<evidence type="ECO:0000259" key="2">
    <source>
        <dbReference type="Pfam" id="PF13542"/>
    </source>
</evidence>
<dbReference type="Pfam" id="PF13542">
    <property type="entry name" value="HTH_Tnp_ISL3"/>
    <property type="match status" value="1"/>
</dbReference>
<name>A0ABV4I1Z7_9ACTN</name>
<reference evidence="3 4" key="1">
    <citation type="submission" date="2024-07" db="EMBL/GenBank/DDBJ databases">
        <authorList>
            <person name="Thanompreechachai J."/>
            <person name="Duangmal K."/>
        </authorList>
    </citation>
    <scope>NUCLEOTIDE SEQUENCE [LARGE SCALE GENOMIC DNA]</scope>
    <source>
        <strain evidence="3 4">TBRC 1896</strain>
    </source>
</reference>
<dbReference type="EMBL" id="JBGGTQ010000004">
    <property type="protein sequence ID" value="MEZ0492692.1"/>
    <property type="molecule type" value="Genomic_DNA"/>
</dbReference>
<accession>A0ABV4I1Z7</accession>
<comment type="caution">
    <text evidence="3">The sequence shown here is derived from an EMBL/GenBank/DDBJ whole genome shotgun (WGS) entry which is preliminary data.</text>
</comment>
<dbReference type="RefSeq" id="WP_370718708.1">
    <property type="nucleotide sequence ID" value="NZ_JBGGTQ010000004.1"/>
</dbReference>
<evidence type="ECO:0000313" key="3">
    <source>
        <dbReference type="EMBL" id="MEZ0492692.1"/>
    </source>
</evidence>